<name>A0ABW8Z9H7_9BURK</name>
<dbReference type="InterPro" id="IPR052516">
    <property type="entry name" value="N-heterocyclic_Hydroxylase"/>
</dbReference>
<dbReference type="PROSITE" id="PS51318">
    <property type="entry name" value="TAT"/>
    <property type="match status" value="1"/>
</dbReference>
<comment type="caution">
    <text evidence="2">The sequence shown here is derived from an EMBL/GenBank/DDBJ whole genome shotgun (WGS) entry which is preliminary data.</text>
</comment>
<sequence>MNAPFDLQMSRRQLLKAGGALVVTLALPLSARATEQVLRDKRGNAQPHALLDKTLDVSAVDGFIAIHQDGTVTLFSGKVDLGQGLRIAIRQMAAEELGISVDKIEMIEGDTALTPDQGPTAGSTGIMRGGVQIRQAAATAREALITMAAERLQKQPSELMVQDGVVRPKSGGGGGVSYAELVGGKRFNLKLDAKAPLNNPTAYRVVGKPLLRPDVPAKVTGTHTYVHDVKLPGMLHGRVLRPAGEGAQIISVDESSVKKFPGVKIVRIGDFLAVAAPDEWDAIQAAAALKVVWNDTGKLMGHDKVEQWLRSGPFDGEETLVNKGNAAAALQAASGKLSASYYWPAQTHGSIGPSCAVADVGAKQATIYTASQGTHRYRPAYAQMLGLPNEAVRLVYVDGAGCYGMNGHDDAAADAALMSKALGKPVRVQWSRQDEHGFDPKGPPQALTLEAVLGPDNTIAAWRTEMWLPRATASLPTVPLLAPQTAGMPQPKGISTGLITQNGDPPYEVANVSVGVHWHDSAPLRPANIRAPGKIANIFAVECMTDELAAKAGIDPLAFRLQSLKDARGAEVIRRTASLFGWEARAASASAGSKTNQRGRGIAYSHYKHNETYVAMAMEVEVNRASGEIRVLRVACAHDCGLIINPDGLRAQVEGSILQTISRSLFEEIRFDTRRVQNVDWASYPILTFPAMPEVRIDLIDRPTMPPLGGGEAAASPVTAALANAVWDAVGIRLRTVPFTPERVKAALASV</sequence>
<dbReference type="InterPro" id="IPR006311">
    <property type="entry name" value="TAT_signal"/>
</dbReference>
<evidence type="ECO:0000313" key="3">
    <source>
        <dbReference type="Proteomes" id="UP001629214"/>
    </source>
</evidence>
<gene>
    <name evidence="2" type="ORF">PQR63_10450</name>
</gene>
<dbReference type="InterPro" id="IPR012368">
    <property type="entry name" value="OxRdtase_Mopterin-bd_su_IorB"/>
</dbReference>
<dbReference type="InterPro" id="IPR008274">
    <property type="entry name" value="AldOxase/xan_DH_MoCoBD1"/>
</dbReference>
<keyword evidence="3" id="KW-1185">Reference proteome</keyword>
<dbReference type="RefSeq" id="WP_408167807.1">
    <property type="nucleotide sequence ID" value="NZ_JAQQFR010000006.1"/>
</dbReference>
<dbReference type="InterPro" id="IPR000674">
    <property type="entry name" value="Ald_Oxase/Xan_DH_a/b"/>
</dbReference>
<accession>A0ABW8Z9H7</accession>
<evidence type="ECO:0000259" key="1">
    <source>
        <dbReference type="SMART" id="SM01008"/>
    </source>
</evidence>
<dbReference type="PANTHER" id="PTHR47495">
    <property type="entry name" value="ALDEHYDE DEHYDROGENASE"/>
    <property type="match status" value="1"/>
</dbReference>
<dbReference type="SMART" id="SM01008">
    <property type="entry name" value="Ald_Xan_dh_C"/>
    <property type="match status" value="1"/>
</dbReference>
<dbReference type="Pfam" id="PF02738">
    <property type="entry name" value="MoCoBD_1"/>
    <property type="match status" value="1"/>
</dbReference>
<feature type="domain" description="Aldehyde oxidase/xanthine dehydrogenase a/b hammerhead" evidence="1">
    <location>
        <begin position="220"/>
        <end position="297"/>
    </location>
</feature>
<reference evidence="2 3" key="1">
    <citation type="journal article" date="2024" name="Chem. Sci.">
        <title>Discovery of megapolipeptins by genome mining of a Burkholderiales bacteria collection.</title>
        <authorList>
            <person name="Paulo B.S."/>
            <person name="Recchia M.J.J."/>
            <person name="Lee S."/>
            <person name="Fergusson C.H."/>
            <person name="Romanowski S.B."/>
            <person name="Hernandez A."/>
            <person name="Krull N."/>
            <person name="Liu D.Y."/>
            <person name="Cavanagh H."/>
            <person name="Bos A."/>
            <person name="Gray C.A."/>
            <person name="Murphy B.T."/>
            <person name="Linington R.G."/>
            <person name="Eustaquio A.S."/>
        </authorList>
    </citation>
    <scope>NUCLEOTIDE SEQUENCE [LARGE SCALE GENOMIC DNA]</scope>
    <source>
        <strain evidence="2 3">RL21-008-BIB-B</strain>
    </source>
</reference>
<dbReference type="Gene3D" id="3.90.1170.50">
    <property type="entry name" value="Aldehyde oxidase/xanthine dehydrogenase, a/b hammerhead"/>
    <property type="match status" value="1"/>
</dbReference>
<organism evidence="2 3">
    <name type="scientific">Herbaspirillum rhizosphaerae</name>
    <dbReference type="NCBI Taxonomy" id="346179"/>
    <lineage>
        <taxon>Bacteria</taxon>
        <taxon>Pseudomonadati</taxon>
        <taxon>Pseudomonadota</taxon>
        <taxon>Betaproteobacteria</taxon>
        <taxon>Burkholderiales</taxon>
        <taxon>Oxalobacteraceae</taxon>
        <taxon>Herbaspirillum</taxon>
    </lineage>
</organism>
<evidence type="ECO:0000313" key="2">
    <source>
        <dbReference type="EMBL" id="MFL9878806.1"/>
    </source>
</evidence>
<dbReference type="Pfam" id="PF20256">
    <property type="entry name" value="MoCoBD_2"/>
    <property type="match status" value="2"/>
</dbReference>
<dbReference type="PANTHER" id="PTHR47495:SF1">
    <property type="entry name" value="BLL3820 PROTEIN"/>
    <property type="match status" value="1"/>
</dbReference>
<dbReference type="InterPro" id="IPR037165">
    <property type="entry name" value="AldOxase/xan_DH_Mopterin-bd_sf"/>
</dbReference>
<dbReference type="SUPFAM" id="SSF56003">
    <property type="entry name" value="Molybdenum cofactor-binding domain"/>
    <property type="match status" value="2"/>
</dbReference>
<proteinExistence type="predicted"/>
<protein>
    <submittedName>
        <fullName evidence="2">Molybdopterin-dependent oxidoreductase</fullName>
    </submittedName>
</protein>
<dbReference type="EMBL" id="JAQQFR010000006">
    <property type="protein sequence ID" value="MFL9878806.1"/>
    <property type="molecule type" value="Genomic_DNA"/>
</dbReference>
<dbReference type="PIRSF" id="PIRSF036389">
    <property type="entry name" value="IOR_B"/>
    <property type="match status" value="1"/>
</dbReference>
<dbReference type="Gene3D" id="3.30.365.10">
    <property type="entry name" value="Aldehyde oxidase/xanthine dehydrogenase, molybdopterin binding domain"/>
    <property type="match status" value="4"/>
</dbReference>
<dbReference type="InterPro" id="IPR046867">
    <property type="entry name" value="AldOxase/xan_DH_MoCoBD2"/>
</dbReference>
<dbReference type="Proteomes" id="UP001629214">
    <property type="component" value="Unassembled WGS sequence"/>
</dbReference>